<evidence type="ECO:0000313" key="3">
    <source>
        <dbReference type="EMBL" id="MYL35030.1"/>
    </source>
</evidence>
<dbReference type="CDD" id="cd02976">
    <property type="entry name" value="NrdH"/>
    <property type="match status" value="1"/>
</dbReference>
<sequence>MNLLYTMDGCKNCFKAKKHLQDLNISFEEVNILQEPNSHQRLKELVGEVYAPVYVTDQDVFKGLDILNYDTKNLR</sequence>
<proteinExistence type="inferred from homology"/>
<dbReference type="InterPro" id="IPR036249">
    <property type="entry name" value="Thioredoxin-like_sf"/>
</dbReference>
<dbReference type="InterPro" id="IPR006660">
    <property type="entry name" value="Arsenate_reductase-like"/>
</dbReference>
<dbReference type="RefSeq" id="WP_160850037.1">
    <property type="nucleotide sequence ID" value="NZ_WMEQ01000013.1"/>
</dbReference>
<dbReference type="Gene3D" id="3.40.30.10">
    <property type="entry name" value="Glutaredoxin"/>
    <property type="match status" value="1"/>
</dbReference>
<comment type="caution">
    <text evidence="3">The sequence shown here is derived from an EMBL/GenBank/DDBJ whole genome shotgun (WGS) entry which is preliminary data.</text>
</comment>
<comment type="similarity">
    <text evidence="1">Belongs to the ArsC family.</text>
</comment>
<organism evidence="3 4">
    <name type="scientific">Pontibacillus yanchengensis</name>
    <dbReference type="NCBI Taxonomy" id="462910"/>
    <lineage>
        <taxon>Bacteria</taxon>
        <taxon>Bacillati</taxon>
        <taxon>Bacillota</taxon>
        <taxon>Bacilli</taxon>
        <taxon>Bacillales</taxon>
        <taxon>Bacillaceae</taxon>
        <taxon>Pontibacillus</taxon>
    </lineage>
</organism>
<evidence type="ECO:0000259" key="2">
    <source>
        <dbReference type="Pfam" id="PF00462"/>
    </source>
</evidence>
<name>A0A6I5A2F6_9BACI</name>
<accession>A0A6I5A2F6</accession>
<reference evidence="3 4" key="1">
    <citation type="submission" date="2019-11" db="EMBL/GenBank/DDBJ databases">
        <title>Genome sequences of 17 halophilic strains isolated from different environments.</title>
        <authorList>
            <person name="Furrow R.E."/>
        </authorList>
    </citation>
    <scope>NUCLEOTIDE SEQUENCE [LARGE SCALE GENOMIC DNA]</scope>
    <source>
        <strain evidence="3 4">22514_16_FS</strain>
    </source>
</reference>
<feature type="domain" description="Glutaredoxin" evidence="2">
    <location>
        <begin position="3"/>
        <end position="57"/>
    </location>
</feature>
<dbReference type="PROSITE" id="PS51353">
    <property type="entry name" value="ARSC"/>
    <property type="match status" value="1"/>
</dbReference>
<dbReference type="InterPro" id="IPR002109">
    <property type="entry name" value="Glutaredoxin"/>
</dbReference>
<dbReference type="PROSITE" id="PS51354">
    <property type="entry name" value="GLUTAREDOXIN_2"/>
    <property type="match status" value="1"/>
</dbReference>
<protein>
    <recommendedName>
        <fullName evidence="2">Glutaredoxin domain-containing protein</fullName>
    </recommendedName>
</protein>
<dbReference type="Proteomes" id="UP000468638">
    <property type="component" value="Unassembled WGS sequence"/>
</dbReference>
<dbReference type="OrthoDB" id="2943861at2"/>
<gene>
    <name evidence="3" type="ORF">GLW05_15715</name>
</gene>
<evidence type="ECO:0000313" key="4">
    <source>
        <dbReference type="Proteomes" id="UP000468638"/>
    </source>
</evidence>
<dbReference type="SUPFAM" id="SSF52833">
    <property type="entry name" value="Thioredoxin-like"/>
    <property type="match status" value="1"/>
</dbReference>
<evidence type="ECO:0000256" key="1">
    <source>
        <dbReference type="PROSITE-ProRule" id="PRU01282"/>
    </source>
</evidence>
<dbReference type="Pfam" id="PF00462">
    <property type="entry name" value="Glutaredoxin"/>
    <property type="match status" value="1"/>
</dbReference>
<dbReference type="EMBL" id="WMEQ01000013">
    <property type="protein sequence ID" value="MYL35030.1"/>
    <property type="molecule type" value="Genomic_DNA"/>
</dbReference>
<dbReference type="AlphaFoldDB" id="A0A6I5A2F6"/>